<evidence type="ECO:0000313" key="3">
    <source>
        <dbReference type="Proteomes" id="UP000018291"/>
    </source>
</evidence>
<proteinExistence type="predicted"/>
<gene>
    <name evidence="2" type="ORF">BN381_70048</name>
</gene>
<dbReference type="AlphaFoldDB" id="R4Z368"/>
<keyword evidence="1" id="KW-0472">Membrane</keyword>
<name>R4Z368_9ACTN</name>
<evidence type="ECO:0000256" key="1">
    <source>
        <dbReference type="SAM" id="Phobius"/>
    </source>
</evidence>
<protein>
    <submittedName>
        <fullName evidence="2">Uncharacterized protein</fullName>
    </submittedName>
</protein>
<comment type="caution">
    <text evidence="2">The sequence shown here is derived from an EMBL/GenBank/DDBJ whole genome shotgun (WGS) entry which is preliminary data.</text>
</comment>
<accession>R4Z368</accession>
<keyword evidence="1" id="KW-1133">Transmembrane helix</keyword>
<dbReference type="RefSeq" id="WP_012230019.1">
    <property type="nucleotide sequence ID" value="NZ_HG422565.1"/>
</dbReference>
<feature type="transmembrane region" description="Helical" evidence="1">
    <location>
        <begin position="9"/>
        <end position="27"/>
    </location>
</feature>
<dbReference type="EMBL" id="CANL01000067">
    <property type="protein sequence ID" value="CCM65349.1"/>
    <property type="molecule type" value="Genomic_DNA"/>
</dbReference>
<dbReference type="STRING" id="1229780.BN381_70048"/>
<feature type="transmembrane region" description="Helical" evidence="1">
    <location>
        <begin position="33"/>
        <end position="51"/>
    </location>
</feature>
<reference evidence="2 3" key="1">
    <citation type="journal article" date="2013" name="ISME J.">
        <title>Metabolic model for the filamentous 'Candidatus Microthrix parvicella' based on genomic and metagenomic analyses.</title>
        <authorList>
            <person name="Jon McIlroy S."/>
            <person name="Kristiansen R."/>
            <person name="Albertsen M."/>
            <person name="Michael Karst S."/>
            <person name="Rossetti S."/>
            <person name="Lund Nielsen J."/>
            <person name="Tandoi V."/>
            <person name="James Seviour R."/>
            <person name="Nielsen P.H."/>
        </authorList>
    </citation>
    <scope>NUCLEOTIDE SEQUENCE [LARGE SCALE GENOMIC DNA]</scope>
    <source>
        <strain evidence="2 3">RN1</strain>
    </source>
</reference>
<keyword evidence="1" id="KW-0812">Transmembrane</keyword>
<dbReference type="HOGENOM" id="CLU_3023488_0_0_11"/>
<evidence type="ECO:0000313" key="2">
    <source>
        <dbReference type="EMBL" id="CCM65349.1"/>
    </source>
</evidence>
<organism evidence="2 3">
    <name type="scientific">Candidatus Neomicrothrix parvicella RN1</name>
    <dbReference type="NCBI Taxonomy" id="1229780"/>
    <lineage>
        <taxon>Bacteria</taxon>
        <taxon>Bacillati</taxon>
        <taxon>Actinomycetota</taxon>
        <taxon>Acidimicrobiia</taxon>
        <taxon>Acidimicrobiales</taxon>
        <taxon>Microthrixaceae</taxon>
        <taxon>Candidatus Neomicrothrix</taxon>
    </lineage>
</organism>
<sequence>MWTKLVRQVVQAAMVVLIVAACARAVWVLVEPMLPTLAVLVVTAGIVGWLLRGRR</sequence>
<keyword evidence="3" id="KW-1185">Reference proteome</keyword>
<dbReference type="PROSITE" id="PS51257">
    <property type="entry name" value="PROKAR_LIPOPROTEIN"/>
    <property type="match status" value="1"/>
</dbReference>
<dbReference type="Proteomes" id="UP000018291">
    <property type="component" value="Unassembled WGS sequence"/>
</dbReference>